<proteinExistence type="predicted"/>
<organism evidence="1 2">
    <name type="scientific">Achaetomium macrosporum</name>
    <dbReference type="NCBI Taxonomy" id="79813"/>
    <lineage>
        <taxon>Eukaryota</taxon>
        <taxon>Fungi</taxon>
        <taxon>Dikarya</taxon>
        <taxon>Ascomycota</taxon>
        <taxon>Pezizomycotina</taxon>
        <taxon>Sordariomycetes</taxon>
        <taxon>Sordariomycetidae</taxon>
        <taxon>Sordariales</taxon>
        <taxon>Chaetomiaceae</taxon>
        <taxon>Achaetomium</taxon>
    </lineage>
</organism>
<accession>A0AAN7HBD8</accession>
<dbReference type="EMBL" id="MU860146">
    <property type="protein sequence ID" value="KAK4237288.1"/>
    <property type="molecule type" value="Genomic_DNA"/>
</dbReference>
<dbReference type="AlphaFoldDB" id="A0AAN7HBD8"/>
<reference evidence="1" key="1">
    <citation type="journal article" date="2023" name="Mol. Phylogenet. Evol.">
        <title>Genome-scale phylogeny and comparative genomics of the fungal order Sordariales.</title>
        <authorList>
            <person name="Hensen N."/>
            <person name="Bonometti L."/>
            <person name="Westerberg I."/>
            <person name="Brannstrom I.O."/>
            <person name="Guillou S."/>
            <person name="Cros-Aarteil S."/>
            <person name="Calhoun S."/>
            <person name="Haridas S."/>
            <person name="Kuo A."/>
            <person name="Mondo S."/>
            <person name="Pangilinan J."/>
            <person name="Riley R."/>
            <person name="LaButti K."/>
            <person name="Andreopoulos B."/>
            <person name="Lipzen A."/>
            <person name="Chen C."/>
            <person name="Yan M."/>
            <person name="Daum C."/>
            <person name="Ng V."/>
            <person name="Clum A."/>
            <person name="Steindorff A."/>
            <person name="Ohm R.A."/>
            <person name="Martin F."/>
            <person name="Silar P."/>
            <person name="Natvig D.O."/>
            <person name="Lalanne C."/>
            <person name="Gautier V."/>
            <person name="Ament-Velasquez S.L."/>
            <person name="Kruys A."/>
            <person name="Hutchinson M.I."/>
            <person name="Powell A.J."/>
            <person name="Barry K."/>
            <person name="Miller A.N."/>
            <person name="Grigoriev I.V."/>
            <person name="Debuchy R."/>
            <person name="Gladieux P."/>
            <person name="Hiltunen Thoren M."/>
            <person name="Johannesson H."/>
        </authorList>
    </citation>
    <scope>NUCLEOTIDE SEQUENCE</scope>
    <source>
        <strain evidence="1">CBS 532.94</strain>
    </source>
</reference>
<reference evidence="1" key="2">
    <citation type="submission" date="2023-05" db="EMBL/GenBank/DDBJ databases">
        <authorList>
            <consortium name="Lawrence Berkeley National Laboratory"/>
            <person name="Steindorff A."/>
            <person name="Hensen N."/>
            <person name="Bonometti L."/>
            <person name="Westerberg I."/>
            <person name="Brannstrom I.O."/>
            <person name="Guillou S."/>
            <person name="Cros-Aarteil S."/>
            <person name="Calhoun S."/>
            <person name="Haridas S."/>
            <person name="Kuo A."/>
            <person name="Mondo S."/>
            <person name="Pangilinan J."/>
            <person name="Riley R."/>
            <person name="Labutti K."/>
            <person name="Andreopoulos B."/>
            <person name="Lipzen A."/>
            <person name="Chen C."/>
            <person name="Yanf M."/>
            <person name="Daum C."/>
            <person name="Ng V."/>
            <person name="Clum A."/>
            <person name="Ohm R."/>
            <person name="Martin F."/>
            <person name="Silar P."/>
            <person name="Natvig D."/>
            <person name="Lalanne C."/>
            <person name="Gautier V."/>
            <person name="Ament-Velasquez S.L."/>
            <person name="Kruys A."/>
            <person name="Hutchinson M.I."/>
            <person name="Powell A.J."/>
            <person name="Barry K."/>
            <person name="Miller A.N."/>
            <person name="Grigoriev I.V."/>
            <person name="Debuchy R."/>
            <person name="Gladieux P."/>
            <person name="Thoren M.H."/>
            <person name="Johannesson H."/>
        </authorList>
    </citation>
    <scope>NUCLEOTIDE SEQUENCE</scope>
    <source>
        <strain evidence="1">CBS 532.94</strain>
    </source>
</reference>
<sequence length="220" mass="25394">MPYWLEPHCTHYTMAVIYQDTFKCRKCERQPAPGFLYRCTVDRDPLILSATAKGDRVTFDSFGDDFAEEMTLGKFGPESRRKQHSFLNEVTPEQMSSYTLQQLALILEQRENVRGPQIVIAKASILMRYPDDTMPWVRREKYECQYMICHHCYSRAKEKSWVSLNGVLNGDILPSVATGFSFSYSGSRPCADVNVVRDIGCWAVPLVRRSHRSLFLSRQC</sequence>
<evidence type="ECO:0000313" key="1">
    <source>
        <dbReference type="EMBL" id="KAK4237288.1"/>
    </source>
</evidence>
<keyword evidence="2" id="KW-1185">Reference proteome</keyword>
<protein>
    <submittedName>
        <fullName evidence="1">Uncharacterized protein</fullName>
    </submittedName>
</protein>
<comment type="caution">
    <text evidence="1">The sequence shown here is derived from an EMBL/GenBank/DDBJ whole genome shotgun (WGS) entry which is preliminary data.</text>
</comment>
<name>A0AAN7HBD8_9PEZI</name>
<dbReference type="Proteomes" id="UP001303760">
    <property type="component" value="Unassembled WGS sequence"/>
</dbReference>
<evidence type="ECO:0000313" key="2">
    <source>
        <dbReference type="Proteomes" id="UP001303760"/>
    </source>
</evidence>
<gene>
    <name evidence="1" type="ORF">C8A03DRAFT_16167</name>
</gene>